<comment type="caution">
    <text evidence="8">The sequence shown here is derived from an EMBL/GenBank/DDBJ whole genome shotgun (WGS) entry which is preliminary data.</text>
</comment>
<evidence type="ECO:0000256" key="6">
    <source>
        <dbReference type="PIRSR" id="PIRSR000097-3"/>
    </source>
</evidence>
<sequence>MSTSTPSHQAVTLANRVSMPLLGLGTYRLRADDVQPVVRAAVQAGYRLIDSAAVYRNEAHIGKVIHELLSDDSLGLRREDLFITSKLAPRDQGYDACYNAVQDSLQRFNLEYLDLYLIHWPGLKQHDPKNAINRFSSWRALEKLHAEGKLRAIGVSNYTLTHLTELLASCTIRPHVHQFELHPLLNQRELIALCEQNEIQVQAYSSLGEGRLVSGELVLPNLQAIFAKYAQQTPAQVLLRWAVQHGWGVIPKSKSPERVKVNGDVFSFELAEEDMRTLDLLGVSNPRRFCWNPSEIQ</sequence>
<feature type="active site" description="Proton donor" evidence="4">
    <location>
        <position position="55"/>
    </location>
</feature>
<dbReference type="InterPro" id="IPR018170">
    <property type="entry name" value="Aldo/ket_reductase_CS"/>
</dbReference>
<dbReference type="SUPFAM" id="SSF51430">
    <property type="entry name" value="NAD(P)-linked oxidoreductase"/>
    <property type="match status" value="1"/>
</dbReference>
<feature type="site" description="Lowers pKa of active site Tyr" evidence="6">
    <location>
        <position position="86"/>
    </location>
</feature>
<dbReference type="PROSITE" id="PS00798">
    <property type="entry name" value="ALDOKETO_REDUCTASE_1"/>
    <property type="match status" value="1"/>
</dbReference>
<reference evidence="8 9" key="1">
    <citation type="journal article" date="2018" name="New Phytol.">
        <title>Phylogenomics of Endogonaceae and evolution of mycorrhizas within Mucoromycota.</title>
        <authorList>
            <person name="Chang Y."/>
            <person name="Desiro A."/>
            <person name="Na H."/>
            <person name="Sandor L."/>
            <person name="Lipzen A."/>
            <person name="Clum A."/>
            <person name="Barry K."/>
            <person name="Grigoriev I.V."/>
            <person name="Martin F.M."/>
            <person name="Stajich J.E."/>
            <person name="Smith M.E."/>
            <person name="Bonito G."/>
            <person name="Spatafora J.W."/>
        </authorList>
    </citation>
    <scope>NUCLEOTIDE SEQUENCE [LARGE SCALE GENOMIC DNA]</scope>
    <source>
        <strain evidence="8 9">AD002</strain>
    </source>
</reference>
<dbReference type="Gene3D" id="3.20.20.100">
    <property type="entry name" value="NADP-dependent oxidoreductase domain"/>
    <property type="match status" value="1"/>
</dbReference>
<evidence type="ECO:0000313" key="9">
    <source>
        <dbReference type="Proteomes" id="UP000274822"/>
    </source>
</evidence>
<keyword evidence="2" id="KW-0521">NADP</keyword>
<evidence type="ECO:0000259" key="7">
    <source>
        <dbReference type="Pfam" id="PF00248"/>
    </source>
</evidence>
<feature type="binding site" evidence="5">
    <location>
        <position position="119"/>
    </location>
    <ligand>
        <name>substrate</name>
    </ligand>
</feature>
<dbReference type="PIRSF" id="PIRSF000097">
    <property type="entry name" value="AKR"/>
    <property type="match status" value="1"/>
</dbReference>
<keyword evidence="9" id="KW-1185">Reference proteome</keyword>
<keyword evidence="3" id="KW-0560">Oxidoreductase</keyword>
<dbReference type="AlphaFoldDB" id="A0A433QJP2"/>
<name>A0A433QJP2_9FUNG</name>
<proteinExistence type="inferred from homology"/>
<feature type="domain" description="NADP-dependent oxidoreductase" evidence="7">
    <location>
        <begin position="22"/>
        <end position="279"/>
    </location>
</feature>
<evidence type="ECO:0000313" key="8">
    <source>
        <dbReference type="EMBL" id="RUS29976.1"/>
    </source>
</evidence>
<dbReference type="PANTHER" id="PTHR43827">
    <property type="entry name" value="2,5-DIKETO-D-GLUCONIC ACID REDUCTASE"/>
    <property type="match status" value="1"/>
</dbReference>
<dbReference type="InterPro" id="IPR020471">
    <property type="entry name" value="AKR"/>
</dbReference>
<gene>
    <name evidence="8" type="ORF">BC938DRAFT_480001</name>
</gene>
<evidence type="ECO:0000256" key="2">
    <source>
        <dbReference type="ARBA" id="ARBA00022857"/>
    </source>
</evidence>
<dbReference type="GO" id="GO:0016616">
    <property type="term" value="F:oxidoreductase activity, acting on the CH-OH group of donors, NAD or NADP as acceptor"/>
    <property type="evidence" value="ECO:0007669"/>
    <property type="project" value="UniProtKB-ARBA"/>
</dbReference>
<protein>
    <submittedName>
        <fullName evidence="8">NADP-dependent oxidoreductase domain-containing protein</fullName>
    </submittedName>
</protein>
<comment type="similarity">
    <text evidence="1">Belongs to the aldo/keto reductase family.</text>
</comment>
<accession>A0A433QJP2</accession>
<dbReference type="EMBL" id="RBNJ01004437">
    <property type="protein sequence ID" value="RUS29976.1"/>
    <property type="molecule type" value="Genomic_DNA"/>
</dbReference>
<dbReference type="PANTHER" id="PTHR43827:SF3">
    <property type="entry name" value="NADP-DEPENDENT OXIDOREDUCTASE DOMAIN-CONTAINING PROTEIN"/>
    <property type="match status" value="1"/>
</dbReference>
<dbReference type="Pfam" id="PF00248">
    <property type="entry name" value="Aldo_ket_red"/>
    <property type="match status" value="1"/>
</dbReference>
<evidence type="ECO:0000256" key="1">
    <source>
        <dbReference type="ARBA" id="ARBA00007905"/>
    </source>
</evidence>
<organism evidence="8 9">
    <name type="scientific">Jimgerdemannia flammicorona</name>
    <dbReference type="NCBI Taxonomy" id="994334"/>
    <lineage>
        <taxon>Eukaryota</taxon>
        <taxon>Fungi</taxon>
        <taxon>Fungi incertae sedis</taxon>
        <taxon>Mucoromycota</taxon>
        <taxon>Mucoromycotina</taxon>
        <taxon>Endogonomycetes</taxon>
        <taxon>Endogonales</taxon>
        <taxon>Endogonaceae</taxon>
        <taxon>Jimgerdemannia</taxon>
    </lineage>
</organism>
<evidence type="ECO:0000256" key="5">
    <source>
        <dbReference type="PIRSR" id="PIRSR000097-2"/>
    </source>
</evidence>
<dbReference type="InterPro" id="IPR036812">
    <property type="entry name" value="NAD(P)_OxRdtase_dom_sf"/>
</dbReference>
<dbReference type="FunFam" id="3.20.20.100:FF:000015">
    <property type="entry name" value="Oxidoreductase, aldo/keto reductase family"/>
    <property type="match status" value="1"/>
</dbReference>
<dbReference type="Proteomes" id="UP000274822">
    <property type="component" value="Unassembled WGS sequence"/>
</dbReference>
<dbReference type="PRINTS" id="PR00069">
    <property type="entry name" value="ALDKETRDTASE"/>
</dbReference>
<evidence type="ECO:0000256" key="3">
    <source>
        <dbReference type="ARBA" id="ARBA00023002"/>
    </source>
</evidence>
<evidence type="ECO:0000256" key="4">
    <source>
        <dbReference type="PIRSR" id="PIRSR000097-1"/>
    </source>
</evidence>
<dbReference type="CDD" id="cd19136">
    <property type="entry name" value="AKR_DrGR-like"/>
    <property type="match status" value="1"/>
</dbReference>
<dbReference type="InterPro" id="IPR023210">
    <property type="entry name" value="NADP_OxRdtase_dom"/>
</dbReference>